<sequence>MLRATARPSRTILWLCRLWVSCMASRRQARVVCSRKRLAPHALRAPRARAREVPDRASFSTVWMLKRTAASWTATPSSVTSRSMRHAARPSASPFSTPWTTSGTTTRCSKRLATLP</sequence>
<keyword evidence="2" id="KW-0732">Signal</keyword>
<accession>A0A6A3M663</accession>
<gene>
    <name evidence="3" type="ORF">PR002_g11612</name>
</gene>
<dbReference type="EMBL" id="QXFU01000701">
    <property type="protein sequence ID" value="KAE9023854.1"/>
    <property type="molecule type" value="Genomic_DNA"/>
</dbReference>
<organism evidence="3 4">
    <name type="scientific">Phytophthora rubi</name>
    <dbReference type="NCBI Taxonomy" id="129364"/>
    <lineage>
        <taxon>Eukaryota</taxon>
        <taxon>Sar</taxon>
        <taxon>Stramenopiles</taxon>
        <taxon>Oomycota</taxon>
        <taxon>Peronosporomycetes</taxon>
        <taxon>Peronosporales</taxon>
        <taxon>Peronosporaceae</taxon>
        <taxon>Phytophthora</taxon>
    </lineage>
</organism>
<evidence type="ECO:0000313" key="3">
    <source>
        <dbReference type="EMBL" id="KAE9023854.1"/>
    </source>
</evidence>
<evidence type="ECO:0008006" key="5">
    <source>
        <dbReference type="Google" id="ProtNLM"/>
    </source>
</evidence>
<reference evidence="3 4" key="1">
    <citation type="submission" date="2018-09" db="EMBL/GenBank/DDBJ databases">
        <title>Genomic investigation of the strawberry pathogen Phytophthora fragariae indicates pathogenicity is determined by transcriptional variation in three key races.</title>
        <authorList>
            <person name="Adams T.M."/>
            <person name="Armitage A.D."/>
            <person name="Sobczyk M.K."/>
            <person name="Bates H.J."/>
            <person name="Dunwell J.M."/>
            <person name="Nellist C.F."/>
            <person name="Harrison R.J."/>
        </authorList>
    </citation>
    <scope>NUCLEOTIDE SEQUENCE [LARGE SCALE GENOMIC DNA]</scope>
    <source>
        <strain evidence="3 4">SCRP324</strain>
    </source>
</reference>
<name>A0A6A3M663_9STRA</name>
<feature type="chain" id="PRO_5025411757" description="Secreted protein" evidence="2">
    <location>
        <begin position="25"/>
        <end position="116"/>
    </location>
</feature>
<evidence type="ECO:0000313" key="4">
    <source>
        <dbReference type="Proteomes" id="UP000435112"/>
    </source>
</evidence>
<feature type="region of interest" description="Disordered" evidence="1">
    <location>
        <begin position="76"/>
        <end position="116"/>
    </location>
</feature>
<proteinExistence type="predicted"/>
<feature type="signal peptide" evidence="2">
    <location>
        <begin position="1"/>
        <end position="24"/>
    </location>
</feature>
<evidence type="ECO:0000256" key="1">
    <source>
        <dbReference type="SAM" id="MobiDB-lite"/>
    </source>
</evidence>
<dbReference type="Proteomes" id="UP000435112">
    <property type="component" value="Unassembled WGS sequence"/>
</dbReference>
<feature type="compositionally biased region" description="Low complexity" evidence="1">
    <location>
        <begin position="93"/>
        <end position="106"/>
    </location>
</feature>
<comment type="caution">
    <text evidence="3">The sequence shown here is derived from an EMBL/GenBank/DDBJ whole genome shotgun (WGS) entry which is preliminary data.</text>
</comment>
<evidence type="ECO:0000256" key="2">
    <source>
        <dbReference type="SAM" id="SignalP"/>
    </source>
</evidence>
<protein>
    <recommendedName>
        <fullName evidence="5">Secreted protein</fullName>
    </recommendedName>
</protein>
<dbReference type="AlphaFoldDB" id="A0A6A3M663"/>